<dbReference type="SUPFAM" id="SSF49482">
    <property type="entry name" value="Aromatic compound dioxygenase"/>
    <property type="match status" value="1"/>
</dbReference>
<dbReference type="CDD" id="cd03463">
    <property type="entry name" value="3_4-PCD_alpha"/>
    <property type="match status" value="1"/>
</dbReference>
<dbReference type="EMBL" id="FNPX01000017">
    <property type="protein sequence ID" value="SDZ49694.1"/>
    <property type="molecule type" value="Genomic_DNA"/>
</dbReference>
<proteinExistence type="inferred from homology"/>
<protein>
    <submittedName>
        <fullName evidence="5">Protocatechuate 3,4-dioxygenase, alpha subunit</fullName>
    </submittedName>
</protein>
<keyword evidence="6" id="KW-1185">Reference proteome</keyword>
<keyword evidence="3" id="KW-0560">Oxidoreductase</keyword>
<dbReference type="Gene3D" id="2.60.130.10">
    <property type="entry name" value="Aromatic compound dioxygenase"/>
    <property type="match status" value="1"/>
</dbReference>
<dbReference type="PANTHER" id="PTHR33711">
    <property type="entry name" value="DIOXYGENASE, PUTATIVE (AFU_ORTHOLOGUE AFUA_2G02910)-RELATED"/>
    <property type="match status" value="1"/>
</dbReference>
<dbReference type="InterPro" id="IPR012786">
    <property type="entry name" value="Protocat_dOase_a"/>
</dbReference>
<dbReference type="InterPro" id="IPR015889">
    <property type="entry name" value="Intradiol_dOase_core"/>
</dbReference>
<reference evidence="6" key="1">
    <citation type="submission" date="2016-10" db="EMBL/GenBank/DDBJ databases">
        <authorList>
            <person name="Varghese N."/>
            <person name="Submissions S."/>
        </authorList>
    </citation>
    <scope>NUCLEOTIDE SEQUENCE [LARGE SCALE GENOMIC DNA]</scope>
    <source>
        <strain evidence="6">DSM 100420</strain>
    </source>
</reference>
<comment type="similarity">
    <text evidence="1">Belongs to the intradiol ring-cleavage dioxygenase family.</text>
</comment>
<keyword evidence="2 5" id="KW-0223">Dioxygenase</keyword>
<sequence>MTRESASQTAGPYLHIGLLPNASGLPMYDRDLGTAMVTDVTQGERLTLTGYVLDGDGAPAPDAMVELWQADAAGNMPSRDPAFTGWGRSGCDATGQFRFQTIRPGAQAGQAPHLTLWIVARGIGLGLHTRVYFDGEPLNDCDPILSGVPAARRDTLIARRNGPDWNMNVVLQGHDETVFLDI</sequence>
<dbReference type="InterPro" id="IPR000627">
    <property type="entry name" value="Intradiol_dOase_C"/>
</dbReference>
<dbReference type="OrthoDB" id="9805815at2"/>
<evidence type="ECO:0000256" key="2">
    <source>
        <dbReference type="ARBA" id="ARBA00022964"/>
    </source>
</evidence>
<dbReference type="NCBIfam" id="TIGR02423">
    <property type="entry name" value="protocat_alph"/>
    <property type="match status" value="1"/>
</dbReference>
<dbReference type="Proteomes" id="UP000198914">
    <property type="component" value="Unassembled WGS sequence"/>
</dbReference>
<organism evidence="5 6">
    <name type="scientific">Jannaschia faecimaris</name>
    <dbReference type="NCBI Taxonomy" id="1244108"/>
    <lineage>
        <taxon>Bacteria</taxon>
        <taxon>Pseudomonadati</taxon>
        <taxon>Pseudomonadota</taxon>
        <taxon>Alphaproteobacteria</taxon>
        <taxon>Rhodobacterales</taxon>
        <taxon>Roseobacteraceae</taxon>
        <taxon>Jannaschia</taxon>
    </lineage>
</organism>
<dbReference type="GO" id="GO:0018578">
    <property type="term" value="F:protocatechuate 3,4-dioxygenase activity"/>
    <property type="evidence" value="ECO:0007669"/>
    <property type="project" value="InterPro"/>
</dbReference>
<name>A0A1H3THG8_9RHOB</name>
<dbReference type="STRING" id="1244108.SAMN05444004_11735"/>
<accession>A0A1H3THG8</accession>
<dbReference type="RefSeq" id="WP_092647381.1">
    <property type="nucleotide sequence ID" value="NZ_FNPX01000017.1"/>
</dbReference>
<evidence type="ECO:0000256" key="3">
    <source>
        <dbReference type="ARBA" id="ARBA00023002"/>
    </source>
</evidence>
<evidence type="ECO:0000313" key="6">
    <source>
        <dbReference type="Proteomes" id="UP000198914"/>
    </source>
</evidence>
<dbReference type="Pfam" id="PF00775">
    <property type="entry name" value="Dioxygenase_C"/>
    <property type="match status" value="1"/>
</dbReference>
<evidence type="ECO:0000259" key="4">
    <source>
        <dbReference type="Pfam" id="PF00775"/>
    </source>
</evidence>
<dbReference type="GO" id="GO:0008199">
    <property type="term" value="F:ferric iron binding"/>
    <property type="evidence" value="ECO:0007669"/>
    <property type="project" value="InterPro"/>
</dbReference>
<feature type="domain" description="Intradiol ring-cleavage dioxygenases" evidence="4">
    <location>
        <begin position="35"/>
        <end position="159"/>
    </location>
</feature>
<gene>
    <name evidence="5" type="ORF">SAMN05444004_11735</name>
</gene>
<dbReference type="AlphaFoldDB" id="A0A1H3THG8"/>
<evidence type="ECO:0000313" key="5">
    <source>
        <dbReference type="EMBL" id="SDZ49694.1"/>
    </source>
</evidence>
<dbReference type="InterPro" id="IPR050770">
    <property type="entry name" value="Intradiol_RC_Dioxygenase"/>
</dbReference>
<evidence type="ECO:0000256" key="1">
    <source>
        <dbReference type="ARBA" id="ARBA00007825"/>
    </source>
</evidence>
<dbReference type="PANTHER" id="PTHR33711:SF9">
    <property type="entry name" value="PROTOCATECHUATE 3,4-DIOXYGENASE ALPHA CHAIN"/>
    <property type="match status" value="1"/>
</dbReference>